<evidence type="ECO:0000313" key="2">
    <source>
        <dbReference type="EMBL" id="AAT92210.1"/>
    </source>
</evidence>
<sequence>MKVVIVALLSASFIFCTSTKVKTTKKKPSDAVVTIGYLLYEPQQKNATWKSKFNTSVDNIHRNASWWLKNQTFYSIKLQTENIMQVDSNMSSTLDALIKKDKDVNPFTALNYVEKKA</sequence>
<feature type="chain" id="PRO_5004271134" evidence="1">
    <location>
        <begin position="19"/>
        <end position="117"/>
    </location>
</feature>
<organism evidence="2">
    <name type="scientific">Ixodes pacificus</name>
    <name type="common">Western black-legged tick</name>
    <dbReference type="NCBI Taxonomy" id="29930"/>
    <lineage>
        <taxon>Eukaryota</taxon>
        <taxon>Metazoa</taxon>
        <taxon>Ecdysozoa</taxon>
        <taxon>Arthropoda</taxon>
        <taxon>Chelicerata</taxon>
        <taxon>Arachnida</taxon>
        <taxon>Acari</taxon>
        <taxon>Parasitiformes</taxon>
        <taxon>Ixodida</taxon>
        <taxon>Ixodoidea</taxon>
        <taxon>Ixodidae</taxon>
        <taxon>Ixodinae</taxon>
        <taxon>Ixodes</taxon>
    </lineage>
</organism>
<reference evidence="2" key="1">
    <citation type="journal article" date="2005" name="Insect Biochem. Mol. Biol.">
        <title>The transcriptome of the salivary glands of the female western black-legged tick Ixodes pacificus (Acari: Ixodidae).</title>
        <authorList>
            <person name="Francischetti I.M."/>
            <person name="My Pham V."/>
            <person name="Mans B.J."/>
            <person name="Andersen J.F."/>
            <person name="Mather T.N."/>
            <person name="Lane R.S."/>
            <person name="Ribeiro J.M."/>
        </authorList>
    </citation>
    <scope>NUCLEOTIDE SEQUENCE</scope>
    <source>
        <tissue evidence="2">Salivary gland</tissue>
    </source>
</reference>
<protein>
    <submittedName>
        <fullName evidence="2">Putative salivary secreted peptide</fullName>
    </submittedName>
</protein>
<feature type="signal peptide" evidence="1">
    <location>
        <begin position="1"/>
        <end position="18"/>
    </location>
</feature>
<dbReference type="EMBL" id="AY674277">
    <property type="protein sequence ID" value="AAT92210.1"/>
    <property type="molecule type" value="mRNA"/>
</dbReference>
<proteinExistence type="evidence at transcript level"/>
<accession>Q6B871</accession>
<name>Q6B871_IXOPA</name>
<dbReference type="AlphaFoldDB" id="Q6B871"/>
<keyword evidence="1" id="KW-0732">Signal</keyword>
<evidence type="ECO:0000256" key="1">
    <source>
        <dbReference type="SAM" id="SignalP"/>
    </source>
</evidence>